<dbReference type="GeneID" id="65884427"/>
<protein>
    <submittedName>
        <fullName evidence="2">Uncharacterized protein</fullName>
    </submittedName>
</protein>
<keyword evidence="3" id="KW-1185">Reference proteome</keyword>
<dbReference type="InterPro" id="IPR045633">
    <property type="entry name" value="DUF6414"/>
</dbReference>
<feature type="region of interest" description="Disordered" evidence="1">
    <location>
        <begin position="31"/>
        <end position="51"/>
    </location>
</feature>
<organism evidence="2 3">
    <name type="scientific">Francisella orientalis</name>
    <dbReference type="NCBI Taxonomy" id="299583"/>
    <lineage>
        <taxon>Bacteria</taxon>
        <taxon>Pseudomonadati</taxon>
        <taxon>Pseudomonadota</taxon>
        <taxon>Gammaproteobacteria</taxon>
        <taxon>Thiotrichales</taxon>
        <taxon>Francisellaceae</taxon>
        <taxon>Francisella</taxon>
    </lineage>
</organism>
<name>A0ABM5U5Q5_9GAMM</name>
<dbReference type="Pfam" id="PF19952">
    <property type="entry name" value="DUF6414"/>
    <property type="match status" value="1"/>
</dbReference>
<proteinExistence type="predicted"/>
<accession>A0ABM5U5Q5</accession>
<gene>
    <name evidence="2" type="ORF">FNO190_0510</name>
</gene>
<dbReference type="Proteomes" id="UP000035930">
    <property type="component" value="Chromosome"/>
</dbReference>
<reference evidence="2" key="1">
    <citation type="submission" date="2017-08" db="EMBL/GenBank/DDBJ databases">
        <title>Complete Genome Sequence of Francisella noatunensis subsp. orientalis strain FNO190.</title>
        <authorList>
            <person name="Pereira F.L."/>
            <person name="Goncalves L.A."/>
            <person name="Guilherme T.C."/>
            <person name="Soares S.C."/>
            <person name="Dorella F.A."/>
            <person name="Carvalho A.F."/>
            <person name="Leibowitz M.P."/>
            <person name="Leal C.A.G."/>
            <person name="Azevedo V.A.C."/>
            <person name="Figueiredo H.C.P."/>
        </authorList>
    </citation>
    <scope>NUCLEOTIDE SEQUENCE</scope>
    <source>
        <strain evidence="2">FNO190</strain>
    </source>
</reference>
<evidence type="ECO:0000256" key="1">
    <source>
        <dbReference type="SAM" id="MobiDB-lite"/>
    </source>
</evidence>
<dbReference type="RefSeq" id="WP_030003381.1">
    <property type="nucleotide sequence ID" value="NZ_CP011923.2"/>
</dbReference>
<dbReference type="EMBL" id="CP011923">
    <property type="protein sequence ID" value="AKN88326.1"/>
    <property type="molecule type" value="Genomic_DNA"/>
</dbReference>
<sequence>MIKNFIYLDEEKMYSLSSQLFEGITEYVLNESSSEQSDSEEQKGPFGSGRVIGDILKNSERNTEKKFLNDYSYTIFEKKLIDDKMV</sequence>
<evidence type="ECO:0000313" key="2">
    <source>
        <dbReference type="EMBL" id="AKN88326.1"/>
    </source>
</evidence>
<evidence type="ECO:0000313" key="3">
    <source>
        <dbReference type="Proteomes" id="UP000035930"/>
    </source>
</evidence>